<reference evidence="1 2" key="1">
    <citation type="journal article" date="2018" name="Biotechnol. Adv.">
        <title>Improved genomic resources and new bioinformatic workflow for the carcinogenic parasite Clonorchis sinensis: Biotechnological implications.</title>
        <authorList>
            <person name="Wang D."/>
            <person name="Korhonen P.K."/>
            <person name="Gasser R.B."/>
            <person name="Young N.D."/>
        </authorList>
    </citation>
    <scope>NUCLEOTIDE SEQUENCE [LARGE SCALE GENOMIC DNA]</scope>
    <source>
        <strain evidence="1">Cs-k2</strain>
    </source>
</reference>
<reference evidence="1 2" key="2">
    <citation type="journal article" date="2021" name="Genomics">
        <title>High-quality reference genome for Clonorchis sinensis.</title>
        <authorList>
            <person name="Young N.D."/>
            <person name="Stroehlein A.J."/>
            <person name="Kinkar L."/>
            <person name="Wang T."/>
            <person name="Sohn W.M."/>
            <person name="Chang B.C.H."/>
            <person name="Kaur P."/>
            <person name="Weisz D."/>
            <person name="Dudchenko O."/>
            <person name="Aiden E.L."/>
            <person name="Korhonen P.K."/>
            <person name="Gasser R.B."/>
        </authorList>
    </citation>
    <scope>NUCLEOTIDE SEQUENCE [LARGE SCALE GENOMIC DNA]</scope>
    <source>
        <strain evidence="1">Cs-k2</strain>
    </source>
</reference>
<organism evidence="1 2">
    <name type="scientific">Clonorchis sinensis</name>
    <name type="common">Chinese liver fluke</name>
    <dbReference type="NCBI Taxonomy" id="79923"/>
    <lineage>
        <taxon>Eukaryota</taxon>
        <taxon>Metazoa</taxon>
        <taxon>Spiralia</taxon>
        <taxon>Lophotrochozoa</taxon>
        <taxon>Platyhelminthes</taxon>
        <taxon>Trematoda</taxon>
        <taxon>Digenea</taxon>
        <taxon>Opisthorchiida</taxon>
        <taxon>Opisthorchiata</taxon>
        <taxon>Opisthorchiidae</taxon>
        <taxon>Clonorchis</taxon>
    </lineage>
</organism>
<gene>
    <name evidence="1" type="ORF">CSKR_113608</name>
</gene>
<accession>A0A419Q2E9</accession>
<dbReference type="EMBL" id="NIRI02000042">
    <property type="protein sequence ID" value="KAG5447446.1"/>
    <property type="molecule type" value="Genomic_DNA"/>
</dbReference>
<dbReference type="AlphaFoldDB" id="A0A419Q2E9"/>
<comment type="caution">
    <text evidence="1">The sequence shown here is derived from an EMBL/GenBank/DDBJ whole genome shotgun (WGS) entry which is preliminary data.</text>
</comment>
<proteinExistence type="predicted"/>
<dbReference type="InParanoid" id="A0A419Q2E9"/>
<sequence length="152" mass="16589">MKLLNHPVSTQTQVRLFPFGFPGMVEPCGTMCHRWFLMQDRLRTNLLDPTEHAAAVVKVIDVVAEFLCFKKPSRCLTAMPPEGGTRDGILPGCPNPDRRSREEEIPLYGPQSGAATAQKPTSRKIGKEFGTLAGPVSSPDLVSRKSGPNSQS</sequence>
<evidence type="ECO:0000313" key="2">
    <source>
        <dbReference type="Proteomes" id="UP000286415"/>
    </source>
</evidence>
<evidence type="ECO:0000313" key="1">
    <source>
        <dbReference type="EMBL" id="KAG5447446.1"/>
    </source>
</evidence>
<keyword evidence="2" id="KW-1185">Reference proteome</keyword>
<dbReference type="Proteomes" id="UP000286415">
    <property type="component" value="Unassembled WGS sequence"/>
</dbReference>
<protein>
    <submittedName>
        <fullName evidence="1">Uncharacterized protein</fullName>
    </submittedName>
</protein>
<name>A0A419Q2E9_CLOSI</name>